<evidence type="ECO:0000313" key="2">
    <source>
        <dbReference type="Proteomes" id="UP000078540"/>
    </source>
</evidence>
<dbReference type="InterPro" id="IPR028043">
    <property type="entry name" value="PAAT-like"/>
</dbReference>
<dbReference type="PANTHER" id="PTHR14787:SF1">
    <property type="entry name" value="ATPASE PAAT"/>
    <property type="match status" value="1"/>
</dbReference>
<dbReference type="EMBL" id="KQ976509">
    <property type="protein sequence ID" value="KYM82650.1"/>
    <property type="molecule type" value="Genomic_DNA"/>
</dbReference>
<evidence type="ECO:0000313" key="1">
    <source>
        <dbReference type="EMBL" id="KYM82650.1"/>
    </source>
</evidence>
<dbReference type="PANTHER" id="PTHR14787">
    <property type="entry name" value="C10ORF188 FAMILY MEMBER"/>
    <property type="match status" value="1"/>
</dbReference>
<proteinExistence type="predicted"/>
<sequence>MNTENTGELHASLSIKHRDSLLSSSCNWQISNNKQFVDAVTIAPIQYSSARINCEDVASVDTCIALQPMSSNTEPCMLNIKVSNCQKIARIAIISEGNVLEIFKQFGEYETTIHAEFIDEYEENIVFLGETMIHPPTTEVSIKFIRTKNKGPLMWIYGIRLFLTDSTKEAKSSAFDYDIIQTFLNSDHFKWKNEISKRENGKECRNCEADHEQLNSFECKNGNIRNSDESCINREDNKKSDIDIRIYIENKFHDMEKRLIERIEEMEASTNQKLDAILERLESRLNVQ</sequence>
<dbReference type="Pfam" id="PF14958">
    <property type="entry name" value="PAAT-like"/>
    <property type="match status" value="1"/>
</dbReference>
<name>A0A195BER0_9HYME</name>
<protein>
    <submittedName>
        <fullName evidence="1">Uncharacterized protein</fullName>
    </submittedName>
</protein>
<keyword evidence="2" id="KW-1185">Reference proteome</keyword>
<dbReference type="AlphaFoldDB" id="A0A195BER0"/>
<reference evidence="1 2" key="1">
    <citation type="submission" date="2015-09" db="EMBL/GenBank/DDBJ databases">
        <title>Atta colombica WGS genome.</title>
        <authorList>
            <person name="Nygaard S."/>
            <person name="Hu H."/>
            <person name="Boomsma J."/>
            <person name="Zhang G."/>
        </authorList>
    </citation>
    <scope>NUCLEOTIDE SEQUENCE [LARGE SCALE GENOMIC DNA]</scope>
    <source>
        <strain evidence="1">Treedump-2</strain>
        <tissue evidence="1">Whole body</tissue>
    </source>
</reference>
<accession>A0A195BER0</accession>
<gene>
    <name evidence="1" type="ORF">ALC53_06825</name>
</gene>
<organism evidence="1 2">
    <name type="scientific">Atta colombica</name>
    <dbReference type="NCBI Taxonomy" id="520822"/>
    <lineage>
        <taxon>Eukaryota</taxon>
        <taxon>Metazoa</taxon>
        <taxon>Ecdysozoa</taxon>
        <taxon>Arthropoda</taxon>
        <taxon>Hexapoda</taxon>
        <taxon>Insecta</taxon>
        <taxon>Pterygota</taxon>
        <taxon>Neoptera</taxon>
        <taxon>Endopterygota</taxon>
        <taxon>Hymenoptera</taxon>
        <taxon>Apocrita</taxon>
        <taxon>Aculeata</taxon>
        <taxon>Formicoidea</taxon>
        <taxon>Formicidae</taxon>
        <taxon>Myrmicinae</taxon>
        <taxon>Atta</taxon>
    </lineage>
</organism>
<dbReference type="Proteomes" id="UP000078540">
    <property type="component" value="Unassembled WGS sequence"/>
</dbReference>